<dbReference type="OrthoDB" id="2290950at2759"/>
<proteinExistence type="predicted"/>
<dbReference type="EMBL" id="JAEPRD010000019">
    <property type="protein sequence ID" value="KAG2208560.1"/>
    <property type="molecule type" value="Genomic_DNA"/>
</dbReference>
<reference evidence="2" key="1">
    <citation type="submission" date="2020-12" db="EMBL/GenBank/DDBJ databases">
        <title>Metabolic potential, ecology and presence of endohyphal bacteria is reflected in genomic diversity of Mucoromycotina.</title>
        <authorList>
            <person name="Muszewska A."/>
            <person name="Okrasinska A."/>
            <person name="Steczkiewicz K."/>
            <person name="Drgas O."/>
            <person name="Orlowska M."/>
            <person name="Perlinska-Lenart U."/>
            <person name="Aleksandrzak-Piekarczyk T."/>
            <person name="Szatraj K."/>
            <person name="Zielenkiewicz U."/>
            <person name="Pilsyk S."/>
            <person name="Malc E."/>
            <person name="Mieczkowski P."/>
            <person name="Kruszewska J.S."/>
            <person name="Biernat P."/>
            <person name="Pawlowska J."/>
        </authorList>
    </citation>
    <scope>NUCLEOTIDE SEQUENCE</scope>
    <source>
        <strain evidence="2">WA0000017839</strain>
    </source>
</reference>
<name>A0A8H7RDW9_9FUNG</name>
<feature type="transmembrane region" description="Helical" evidence="1">
    <location>
        <begin position="119"/>
        <end position="139"/>
    </location>
</feature>
<evidence type="ECO:0000313" key="2">
    <source>
        <dbReference type="EMBL" id="KAG2208560.1"/>
    </source>
</evidence>
<dbReference type="AlphaFoldDB" id="A0A8H7RDW9"/>
<protein>
    <submittedName>
        <fullName evidence="2">Uncharacterized protein</fullName>
    </submittedName>
</protein>
<sequence length="544" mass="61311">MLKARYKPKRLYWVLIVYVTIGVTYAVCDTDDVCLKFSSTTSIATSSYFSFLPTDSSLDSLSDFHEAKVARPKNNQNNPETLTPVQAPVIIKDDINEESLDNNEDFTGPLPGLSNIETGILGACGILVVAGIAVGIFVWKNTSRRSNLRQNHELPISDEEGDDFDYMKQLNNKQGISVPLPAIYRDDFFSNWQRRNGKHNDSNFQYEPRQKSPMVKVISEKQPLDLKFQIPAFEHAIFNSEQEANTGNNKISLNVEEDYIITAKHLRNSDYGPMFSGGLPQANITRPSALDPTYDPTAITYQLQKFLKSAPALQSVSPMEISLNLESDEEPKEIVNGSLGHQLSKLLLTENMVQVDLNEPENAKITLSNLQKAYQGLEQERRIVHLQESSTEKRPAQSFIQDYKDDYFKKHGTPFMSSLDLPDDKYIPLRNASGPELISRAKVLADPVLRLGQDEIALWEQGRIKKELKRLSYEMWDEQVLREEIEEDDRKLPFSVPKHNNSSCGEIADDTTALSNPANVILVLGDFKSHTIAVLSPEVVTNLE</sequence>
<feature type="transmembrane region" description="Helical" evidence="1">
    <location>
        <begin position="12"/>
        <end position="28"/>
    </location>
</feature>
<accession>A0A8H7RDW9</accession>
<evidence type="ECO:0000313" key="3">
    <source>
        <dbReference type="Proteomes" id="UP000603453"/>
    </source>
</evidence>
<keyword evidence="3" id="KW-1185">Reference proteome</keyword>
<gene>
    <name evidence="2" type="ORF">INT47_010256</name>
</gene>
<keyword evidence="1" id="KW-0472">Membrane</keyword>
<organism evidence="2 3">
    <name type="scientific">Mucor saturninus</name>
    <dbReference type="NCBI Taxonomy" id="64648"/>
    <lineage>
        <taxon>Eukaryota</taxon>
        <taxon>Fungi</taxon>
        <taxon>Fungi incertae sedis</taxon>
        <taxon>Mucoromycota</taxon>
        <taxon>Mucoromycotina</taxon>
        <taxon>Mucoromycetes</taxon>
        <taxon>Mucorales</taxon>
        <taxon>Mucorineae</taxon>
        <taxon>Mucoraceae</taxon>
        <taxon>Mucor</taxon>
    </lineage>
</organism>
<comment type="caution">
    <text evidence="2">The sequence shown here is derived from an EMBL/GenBank/DDBJ whole genome shotgun (WGS) entry which is preliminary data.</text>
</comment>
<evidence type="ECO:0000256" key="1">
    <source>
        <dbReference type="SAM" id="Phobius"/>
    </source>
</evidence>
<dbReference type="Proteomes" id="UP000603453">
    <property type="component" value="Unassembled WGS sequence"/>
</dbReference>
<keyword evidence="1" id="KW-1133">Transmembrane helix</keyword>
<keyword evidence="1" id="KW-0812">Transmembrane</keyword>